<evidence type="ECO:0000313" key="2">
    <source>
        <dbReference type="EMBL" id="GAF81504.1"/>
    </source>
</evidence>
<feature type="non-terminal residue" evidence="2">
    <location>
        <position position="1"/>
    </location>
</feature>
<name>X0SKI2_9ZZZZ</name>
<accession>X0SKI2</accession>
<protein>
    <submittedName>
        <fullName evidence="2">Uncharacterized protein</fullName>
    </submittedName>
</protein>
<evidence type="ECO:0000256" key="1">
    <source>
        <dbReference type="SAM" id="MobiDB-lite"/>
    </source>
</evidence>
<reference evidence="2" key="1">
    <citation type="journal article" date="2014" name="Front. Microbiol.">
        <title>High frequency of phylogenetically diverse reductive dehalogenase-homologous genes in deep subseafloor sedimentary metagenomes.</title>
        <authorList>
            <person name="Kawai M."/>
            <person name="Futagami T."/>
            <person name="Toyoda A."/>
            <person name="Takaki Y."/>
            <person name="Nishi S."/>
            <person name="Hori S."/>
            <person name="Arai W."/>
            <person name="Tsubouchi T."/>
            <person name="Morono Y."/>
            <person name="Uchiyama I."/>
            <person name="Ito T."/>
            <person name="Fujiyama A."/>
            <person name="Inagaki F."/>
            <person name="Takami H."/>
        </authorList>
    </citation>
    <scope>NUCLEOTIDE SEQUENCE</scope>
    <source>
        <strain evidence="2">Expedition CK06-06</strain>
    </source>
</reference>
<gene>
    <name evidence="2" type="ORF">S01H1_09098</name>
</gene>
<organism evidence="2">
    <name type="scientific">marine sediment metagenome</name>
    <dbReference type="NCBI Taxonomy" id="412755"/>
    <lineage>
        <taxon>unclassified sequences</taxon>
        <taxon>metagenomes</taxon>
        <taxon>ecological metagenomes</taxon>
    </lineage>
</organism>
<sequence>GRVNLDLKNSLIKKDNFSQNYGRGKTTSPRRSPGGR</sequence>
<proteinExistence type="predicted"/>
<feature type="compositionally biased region" description="Polar residues" evidence="1">
    <location>
        <begin position="17"/>
        <end position="30"/>
    </location>
</feature>
<comment type="caution">
    <text evidence="2">The sequence shown here is derived from an EMBL/GenBank/DDBJ whole genome shotgun (WGS) entry which is preliminary data.</text>
</comment>
<feature type="region of interest" description="Disordered" evidence="1">
    <location>
        <begin position="1"/>
        <end position="36"/>
    </location>
</feature>
<dbReference type="AlphaFoldDB" id="X0SKI2"/>
<dbReference type="EMBL" id="BARS01004650">
    <property type="protein sequence ID" value="GAF81504.1"/>
    <property type="molecule type" value="Genomic_DNA"/>
</dbReference>